<dbReference type="Proteomes" id="UP001162483">
    <property type="component" value="Unassembled WGS sequence"/>
</dbReference>
<sequence>MSSSETPQPLLEQLQCLAQRVNVQQAFQEQIMQCLQELSSQLNQLQVVSTSSPSVSAPVLVPAAPTPAVPLVEHSHSKLQLPPPPCFSGDSKACRGFIKQCSIHFELAAHHFPTDRSKVAYMISLLSGEALAWAL</sequence>
<keyword evidence="3" id="KW-1185">Reference proteome</keyword>
<feature type="domain" description="DUF4939" evidence="1">
    <location>
        <begin position="76"/>
        <end position="135"/>
    </location>
</feature>
<proteinExistence type="predicted"/>
<evidence type="ECO:0000259" key="1">
    <source>
        <dbReference type="Pfam" id="PF16297"/>
    </source>
</evidence>
<comment type="caution">
    <text evidence="2">The sequence shown here is derived from an EMBL/GenBank/DDBJ whole genome shotgun (WGS) entry which is preliminary data.</text>
</comment>
<feature type="non-terminal residue" evidence="2">
    <location>
        <position position="135"/>
    </location>
</feature>
<gene>
    <name evidence="2" type="ORF">SPARVUS_LOCUS7159345</name>
</gene>
<organism evidence="2 3">
    <name type="scientific">Staurois parvus</name>
    <dbReference type="NCBI Taxonomy" id="386267"/>
    <lineage>
        <taxon>Eukaryota</taxon>
        <taxon>Metazoa</taxon>
        <taxon>Chordata</taxon>
        <taxon>Craniata</taxon>
        <taxon>Vertebrata</taxon>
        <taxon>Euteleostomi</taxon>
        <taxon>Amphibia</taxon>
        <taxon>Batrachia</taxon>
        <taxon>Anura</taxon>
        <taxon>Neobatrachia</taxon>
        <taxon>Ranoidea</taxon>
        <taxon>Ranidae</taxon>
        <taxon>Staurois</taxon>
    </lineage>
</organism>
<dbReference type="Pfam" id="PF16297">
    <property type="entry name" value="DUF4939"/>
    <property type="match status" value="1"/>
</dbReference>
<protein>
    <recommendedName>
        <fullName evidence="1">DUF4939 domain-containing protein</fullName>
    </recommendedName>
</protein>
<evidence type="ECO:0000313" key="2">
    <source>
        <dbReference type="EMBL" id="CAI9570881.1"/>
    </source>
</evidence>
<name>A0ABN9DE52_9NEOB</name>
<dbReference type="EMBL" id="CATNWA010014357">
    <property type="protein sequence ID" value="CAI9570881.1"/>
    <property type="molecule type" value="Genomic_DNA"/>
</dbReference>
<accession>A0ABN9DE52</accession>
<reference evidence="2" key="1">
    <citation type="submission" date="2023-05" db="EMBL/GenBank/DDBJ databases">
        <authorList>
            <person name="Stuckert A."/>
        </authorList>
    </citation>
    <scope>NUCLEOTIDE SEQUENCE</scope>
</reference>
<evidence type="ECO:0000313" key="3">
    <source>
        <dbReference type="Proteomes" id="UP001162483"/>
    </source>
</evidence>
<dbReference type="InterPro" id="IPR032549">
    <property type="entry name" value="DUF4939"/>
</dbReference>